<organism evidence="1 2">
    <name type="scientific">Streptomyces peucetius</name>
    <dbReference type="NCBI Taxonomy" id="1950"/>
    <lineage>
        <taxon>Bacteria</taxon>
        <taxon>Bacillati</taxon>
        <taxon>Actinomycetota</taxon>
        <taxon>Actinomycetes</taxon>
        <taxon>Kitasatosporales</taxon>
        <taxon>Streptomycetaceae</taxon>
        <taxon>Streptomyces</taxon>
    </lineage>
</organism>
<proteinExistence type="predicted"/>
<name>A0ABY6IE20_STRPE</name>
<reference evidence="1" key="1">
    <citation type="submission" date="2022-10" db="EMBL/GenBank/DDBJ databases">
        <title>Cytochrome P450 Catalyzes Benzene Ring Formation in the Biosynthesis of Trialkyl-Substituted Aromatic Polyketides.</title>
        <authorList>
            <person name="Zhao E."/>
            <person name="Ge H."/>
        </authorList>
    </citation>
    <scope>NUCLEOTIDE SEQUENCE</scope>
    <source>
        <strain evidence="1">NA0869</strain>
    </source>
</reference>
<keyword evidence="2" id="KW-1185">Reference proteome</keyword>
<evidence type="ECO:0000313" key="2">
    <source>
        <dbReference type="Proteomes" id="UP001163878"/>
    </source>
</evidence>
<evidence type="ECO:0000313" key="1">
    <source>
        <dbReference type="EMBL" id="UYQ65121.1"/>
    </source>
</evidence>
<sequence>MIPRRRHLAGIARRLTSRAAVWRSWLMLRVFLPMRVNRAARLLYAAVLDGHTVNLHASLPPGTRVPEAAGLVLQRGRQRYETTARVYEDHTGRLLMDAAVLLGAEAGGAPVGNGRWKVRLRLRTGRRTSRIPLLLVEPPRPYDGPTMPMSASPLTGQRHRLGRSVTGNLRVVTADARPSAEVVKVDLSHTGLSVDFRVIGAEVAEPWSEFTATGRRVKRPVHPLGDGVWRVVVPLEEMSPQRRATEHWDVALCSDGERRLRLGRRLHDVRNPIRVFAINRTSVAPRGRAPMLVQPRYTPAGNFRVTCSRMPEAGRRT</sequence>
<dbReference type="RefSeq" id="WP_264248038.1">
    <property type="nucleotide sequence ID" value="NZ_CP107567.1"/>
</dbReference>
<dbReference type="EMBL" id="CP107567">
    <property type="protein sequence ID" value="UYQ65121.1"/>
    <property type="molecule type" value="Genomic_DNA"/>
</dbReference>
<dbReference type="Proteomes" id="UP001163878">
    <property type="component" value="Chromosome"/>
</dbReference>
<gene>
    <name evidence="1" type="ORF">OGH68_29110</name>
</gene>
<accession>A0ABY6IE20</accession>
<evidence type="ECO:0008006" key="3">
    <source>
        <dbReference type="Google" id="ProtNLM"/>
    </source>
</evidence>
<protein>
    <recommendedName>
        <fullName evidence="3">PilZ domain-containing protein</fullName>
    </recommendedName>
</protein>